<evidence type="ECO:0000313" key="2">
    <source>
        <dbReference type="EMBL" id="KAJ4849739.1"/>
    </source>
</evidence>
<dbReference type="Pfam" id="PF04081">
    <property type="entry name" value="DNA_pol_delta_4"/>
    <property type="match status" value="1"/>
</dbReference>
<sequence>MTKPSSNMKRFYRQRKKNNTSSTTKPPPKSTSWSKKKGPTVIPPEPLDENARMEQVLKQFDMNMTYGPCIGMTRLARWERARRLGLNPPQEIETLLKTTDIKVRQVSLWDGRTYTNTATTKNT</sequence>
<reference evidence="2" key="1">
    <citation type="submission" date="2022-02" db="EMBL/GenBank/DDBJ databases">
        <authorList>
            <person name="Henning P.M."/>
            <person name="McCubbin A.G."/>
            <person name="Shore J.S."/>
        </authorList>
    </citation>
    <scope>NUCLEOTIDE SEQUENCE</scope>
    <source>
        <strain evidence="2">F60SS</strain>
        <tissue evidence="2">Leaves</tissue>
    </source>
</reference>
<dbReference type="GO" id="GO:0006261">
    <property type="term" value="P:DNA-templated DNA replication"/>
    <property type="evidence" value="ECO:0007669"/>
    <property type="project" value="TreeGrafter"/>
</dbReference>
<dbReference type="Proteomes" id="UP001141552">
    <property type="component" value="Unassembled WGS sequence"/>
</dbReference>
<evidence type="ECO:0000313" key="3">
    <source>
        <dbReference type="Proteomes" id="UP001141552"/>
    </source>
</evidence>
<keyword evidence="3" id="KW-1185">Reference proteome</keyword>
<dbReference type="GO" id="GO:0000731">
    <property type="term" value="P:DNA synthesis involved in DNA repair"/>
    <property type="evidence" value="ECO:0007669"/>
    <property type="project" value="InterPro"/>
</dbReference>
<proteinExistence type="predicted"/>
<evidence type="ECO:0008006" key="4">
    <source>
        <dbReference type="Google" id="ProtNLM"/>
    </source>
</evidence>
<dbReference type="PANTHER" id="PTHR14303:SF0">
    <property type="entry name" value="DNA POLYMERASE DELTA SUBUNIT 4"/>
    <property type="match status" value="1"/>
</dbReference>
<organism evidence="2 3">
    <name type="scientific">Turnera subulata</name>
    <dbReference type="NCBI Taxonomy" id="218843"/>
    <lineage>
        <taxon>Eukaryota</taxon>
        <taxon>Viridiplantae</taxon>
        <taxon>Streptophyta</taxon>
        <taxon>Embryophyta</taxon>
        <taxon>Tracheophyta</taxon>
        <taxon>Spermatophyta</taxon>
        <taxon>Magnoliopsida</taxon>
        <taxon>eudicotyledons</taxon>
        <taxon>Gunneridae</taxon>
        <taxon>Pentapetalae</taxon>
        <taxon>rosids</taxon>
        <taxon>fabids</taxon>
        <taxon>Malpighiales</taxon>
        <taxon>Passifloraceae</taxon>
        <taxon>Turnera</taxon>
    </lineage>
</organism>
<protein>
    <recommendedName>
        <fullName evidence="4">DNA polymerase delta subunit 4</fullName>
    </recommendedName>
</protein>
<dbReference type="GO" id="GO:0043625">
    <property type="term" value="C:delta DNA polymerase complex"/>
    <property type="evidence" value="ECO:0007669"/>
    <property type="project" value="TreeGrafter"/>
</dbReference>
<dbReference type="GO" id="GO:0003887">
    <property type="term" value="F:DNA-directed DNA polymerase activity"/>
    <property type="evidence" value="ECO:0007669"/>
    <property type="project" value="TreeGrafter"/>
</dbReference>
<dbReference type="EMBL" id="JAKUCV010000507">
    <property type="protein sequence ID" value="KAJ4849739.1"/>
    <property type="molecule type" value="Genomic_DNA"/>
</dbReference>
<comment type="caution">
    <text evidence="2">The sequence shown here is derived from an EMBL/GenBank/DDBJ whole genome shotgun (WGS) entry which is preliminary data.</text>
</comment>
<feature type="region of interest" description="Disordered" evidence="1">
    <location>
        <begin position="1"/>
        <end position="49"/>
    </location>
</feature>
<accession>A0A9Q0GGC9</accession>
<evidence type="ECO:0000256" key="1">
    <source>
        <dbReference type="SAM" id="MobiDB-lite"/>
    </source>
</evidence>
<dbReference type="AlphaFoldDB" id="A0A9Q0GGC9"/>
<dbReference type="InterPro" id="IPR007218">
    <property type="entry name" value="DNA_pol_delta_4"/>
</dbReference>
<gene>
    <name evidence="2" type="ORF">Tsubulata_016129</name>
</gene>
<dbReference type="PANTHER" id="PTHR14303">
    <property type="entry name" value="DNA POLYMERASE DELTA SUBUNIT 4"/>
    <property type="match status" value="1"/>
</dbReference>
<reference evidence="2" key="2">
    <citation type="journal article" date="2023" name="Plants (Basel)">
        <title>Annotation of the Turnera subulata (Passifloraceae) Draft Genome Reveals the S-Locus Evolved after the Divergence of Turneroideae from Passifloroideae in a Stepwise Manner.</title>
        <authorList>
            <person name="Henning P.M."/>
            <person name="Roalson E.H."/>
            <person name="Mir W."/>
            <person name="McCubbin A.G."/>
            <person name="Shore J.S."/>
        </authorList>
    </citation>
    <scope>NUCLEOTIDE SEQUENCE</scope>
    <source>
        <strain evidence="2">F60SS</strain>
    </source>
</reference>
<dbReference type="OrthoDB" id="337486at2759"/>
<name>A0A9Q0GGC9_9ROSI</name>